<dbReference type="PANTHER" id="PTHR30327">
    <property type="entry name" value="UNCHARACTERIZED PROTEIN YQGE"/>
    <property type="match status" value="1"/>
</dbReference>
<dbReference type="EMBL" id="LR778175">
    <property type="protein sequence ID" value="CAB1274640.1"/>
    <property type="molecule type" value="Genomic_DNA"/>
</dbReference>
<gene>
    <name evidence="3" type="primary">yqgE</name>
    <name evidence="3" type="ORF">NSCAC_0270</name>
</gene>
<dbReference type="InterPro" id="IPR003774">
    <property type="entry name" value="AlgH-like"/>
</dbReference>
<evidence type="ECO:0000313" key="3">
    <source>
        <dbReference type="EMBL" id="CAB1274640.1"/>
    </source>
</evidence>
<dbReference type="NCBIfam" id="NF001266">
    <property type="entry name" value="PRK00228.1-1"/>
    <property type="match status" value="1"/>
</dbReference>
<dbReference type="SUPFAM" id="SSF143456">
    <property type="entry name" value="VC0467-like"/>
    <property type="match status" value="1"/>
</dbReference>
<accession>A0A7G1Q8F2</accession>
<evidence type="ECO:0000256" key="2">
    <source>
        <dbReference type="HAMAP-Rule" id="MF_00758"/>
    </source>
</evidence>
<dbReference type="Gene3D" id="3.40.1740.10">
    <property type="entry name" value="VC0467-like"/>
    <property type="match status" value="1"/>
</dbReference>
<dbReference type="Pfam" id="PF02622">
    <property type="entry name" value="DUF179"/>
    <property type="match status" value="1"/>
</dbReference>
<dbReference type="GO" id="GO:0005829">
    <property type="term" value="C:cytosol"/>
    <property type="evidence" value="ECO:0007669"/>
    <property type="project" value="TreeGrafter"/>
</dbReference>
<organism evidence="3 4">
    <name type="scientific">Candidatus Nitrosacidococcus tergens</name>
    <dbReference type="NCBI Taxonomy" id="553981"/>
    <lineage>
        <taxon>Bacteria</taxon>
        <taxon>Pseudomonadati</taxon>
        <taxon>Pseudomonadota</taxon>
        <taxon>Gammaproteobacteria</taxon>
        <taxon>Chromatiales</taxon>
        <taxon>Chromatiaceae</taxon>
        <taxon>Candidatus Nitrosacidococcus</taxon>
    </lineage>
</organism>
<proteinExistence type="inferred from homology"/>
<evidence type="ECO:0000313" key="4">
    <source>
        <dbReference type="Proteomes" id="UP000516072"/>
    </source>
</evidence>
<evidence type="ECO:0000256" key="1">
    <source>
        <dbReference type="ARBA" id="ARBA00009600"/>
    </source>
</evidence>
<dbReference type="HAMAP" id="MF_00758">
    <property type="entry name" value="UPF0301"/>
    <property type="match status" value="1"/>
</dbReference>
<dbReference type="RefSeq" id="WP_197744644.1">
    <property type="nucleotide sequence ID" value="NZ_LR778175.1"/>
</dbReference>
<protein>
    <recommendedName>
        <fullName evidence="2">UPF0301 protein NSCAC_0270</fullName>
    </recommendedName>
</protein>
<dbReference type="AlphaFoldDB" id="A0A7G1Q8F2"/>
<keyword evidence="4" id="KW-1185">Reference proteome</keyword>
<dbReference type="KEGG" id="ntg:NSCAC_0270"/>
<comment type="similarity">
    <text evidence="1 2">Belongs to the UPF0301 (AlgH) family.</text>
</comment>
<dbReference type="Proteomes" id="UP000516072">
    <property type="component" value="Chromosome"/>
</dbReference>
<reference evidence="3 4" key="1">
    <citation type="submission" date="2020-03" db="EMBL/GenBank/DDBJ databases">
        <authorList>
            <person name="Picone N."/>
        </authorList>
    </citation>
    <scope>NUCLEOTIDE SEQUENCE [LARGE SCALE GENOMIC DNA]</scope>
    <source>
        <strain evidence="3">NSCAC1</strain>
    </source>
</reference>
<name>A0A7G1Q8F2_9GAMM</name>
<dbReference type="PANTHER" id="PTHR30327:SF1">
    <property type="entry name" value="UPF0301 PROTEIN YQGE"/>
    <property type="match status" value="1"/>
</dbReference>
<sequence length="188" mass="20624">MKIEGYLCNHFLIAMPTLMDINFSRTVALICEHNENGAMGIVINRPLNIDLNKLLQQIKVKEQHEEVQGTAPICLGGPMGQNQGFVMHHPIGEWETTLKISDTLGLTTSYDIVDAIAQGKGPSQALIALGYAGWDSHQLEQELAENAWLSVPADNQIIFDISYEQRWEAAAALIGVNFSNLSGEIGHA</sequence>